<dbReference type="AlphaFoldDB" id="A0ABD3C9I0"/>
<comment type="caution">
    <text evidence="8">The sequence shown here is derived from an EMBL/GenBank/DDBJ whole genome shotgun (WGS) entry which is preliminary data.</text>
</comment>
<evidence type="ECO:0000256" key="3">
    <source>
        <dbReference type="ARBA" id="ARBA00022750"/>
    </source>
</evidence>
<feature type="chain" id="PRO_5044857569" description="Peptidase A1 domain-containing protein" evidence="6">
    <location>
        <begin position="31"/>
        <end position="380"/>
    </location>
</feature>
<keyword evidence="5" id="KW-0325">Glycoprotein</keyword>
<dbReference type="PANTHER" id="PTHR47967:SF23">
    <property type="entry name" value="OS04G0448300 PROTEIN"/>
    <property type="match status" value="1"/>
</dbReference>
<dbReference type="GO" id="GO:0006508">
    <property type="term" value="P:proteolysis"/>
    <property type="evidence" value="ECO:0007669"/>
    <property type="project" value="UniProtKB-KW"/>
</dbReference>
<evidence type="ECO:0000313" key="9">
    <source>
        <dbReference type="Proteomes" id="UP001632038"/>
    </source>
</evidence>
<evidence type="ECO:0000313" key="8">
    <source>
        <dbReference type="EMBL" id="KAL3625465.1"/>
    </source>
</evidence>
<accession>A0ABD3C9I0</accession>
<dbReference type="InterPro" id="IPR032861">
    <property type="entry name" value="TAXi_N"/>
</dbReference>
<evidence type="ECO:0000256" key="4">
    <source>
        <dbReference type="ARBA" id="ARBA00022801"/>
    </source>
</evidence>
<dbReference type="FunFam" id="2.40.70.10:FF:000033">
    <property type="entry name" value="Aspartyl protease family protein"/>
    <property type="match status" value="1"/>
</dbReference>
<keyword evidence="3" id="KW-0064">Aspartyl protease</keyword>
<gene>
    <name evidence="8" type="ORF">CASFOL_030919</name>
</gene>
<feature type="signal peptide" evidence="6">
    <location>
        <begin position="1"/>
        <end position="30"/>
    </location>
</feature>
<evidence type="ECO:0000259" key="7">
    <source>
        <dbReference type="PROSITE" id="PS51767"/>
    </source>
</evidence>
<keyword evidence="9" id="KW-1185">Reference proteome</keyword>
<dbReference type="InterPro" id="IPR032799">
    <property type="entry name" value="TAXi_C"/>
</dbReference>
<evidence type="ECO:0000256" key="6">
    <source>
        <dbReference type="SAM" id="SignalP"/>
    </source>
</evidence>
<evidence type="ECO:0000256" key="5">
    <source>
        <dbReference type="ARBA" id="ARBA00023180"/>
    </source>
</evidence>
<comment type="similarity">
    <text evidence="1">Belongs to the peptidase A1 family.</text>
</comment>
<organism evidence="8 9">
    <name type="scientific">Castilleja foliolosa</name>
    <dbReference type="NCBI Taxonomy" id="1961234"/>
    <lineage>
        <taxon>Eukaryota</taxon>
        <taxon>Viridiplantae</taxon>
        <taxon>Streptophyta</taxon>
        <taxon>Embryophyta</taxon>
        <taxon>Tracheophyta</taxon>
        <taxon>Spermatophyta</taxon>
        <taxon>Magnoliopsida</taxon>
        <taxon>eudicotyledons</taxon>
        <taxon>Gunneridae</taxon>
        <taxon>Pentapetalae</taxon>
        <taxon>asterids</taxon>
        <taxon>lamiids</taxon>
        <taxon>Lamiales</taxon>
        <taxon>Orobanchaceae</taxon>
        <taxon>Pedicularideae</taxon>
        <taxon>Castillejinae</taxon>
        <taxon>Castilleja</taxon>
    </lineage>
</organism>
<evidence type="ECO:0000256" key="2">
    <source>
        <dbReference type="ARBA" id="ARBA00022670"/>
    </source>
</evidence>
<dbReference type="EMBL" id="JAVIJP010000052">
    <property type="protein sequence ID" value="KAL3625465.1"/>
    <property type="molecule type" value="Genomic_DNA"/>
</dbReference>
<dbReference type="InterPro" id="IPR034161">
    <property type="entry name" value="Pepsin-like_plant"/>
</dbReference>
<keyword evidence="6" id="KW-0732">Signal</keyword>
<dbReference type="Gene3D" id="2.40.70.10">
    <property type="entry name" value="Acid Proteases"/>
    <property type="match status" value="2"/>
</dbReference>
<dbReference type="CDD" id="cd05476">
    <property type="entry name" value="pepsin_A_like_plant"/>
    <property type="match status" value="1"/>
</dbReference>
<dbReference type="PROSITE" id="PS51767">
    <property type="entry name" value="PEPTIDASE_A1"/>
    <property type="match status" value="1"/>
</dbReference>
<dbReference type="SUPFAM" id="SSF50630">
    <property type="entry name" value="Acid proteases"/>
    <property type="match status" value="1"/>
</dbReference>
<feature type="domain" description="Peptidase A1" evidence="7">
    <location>
        <begin position="42"/>
        <end position="372"/>
    </location>
</feature>
<reference evidence="9" key="1">
    <citation type="journal article" date="2024" name="IScience">
        <title>Strigolactones Initiate the Formation of Haustorium-like Structures in Castilleja.</title>
        <authorList>
            <person name="Buerger M."/>
            <person name="Peterson D."/>
            <person name="Chory J."/>
        </authorList>
    </citation>
    <scope>NUCLEOTIDE SEQUENCE [LARGE SCALE GENOMIC DNA]</scope>
</reference>
<dbReference type="InterPro" id="IPR001969">
    <property type="entry name" value="Aspartic_peptidase_AS"/>
</dbReference>
<proteinExistence type="inferred from homology"/>
<dbReference type="Pfam" id="PF14543">
    <property type="entry name" value="TAXi_N"/>
    <property type="match status" value="1"/>
</dbReference>
<dbReference type="InterPro" id="IPR051708">
    <property type="entry name" value="Plant_Aspart_Prot_A1"/>
</dbReference>
<dbReference type="InterPro" id="IPR033121">
    <property type="entry name" value="PEPTIDASE_A1"/>
</dbReference>
<dbReference type="PANTHER" id="PTHR47967">
    <property type="entry name" value="OS07G0603500 PROTEIN-RELATED"/>
    <property type="match status" value="1"/>
</dbReference>
<evidence type="ECO:0000256" key="1">
    <source>
        <dbReference type="ARBA" id="ARBA00007447"/>
    </source>
</evidence>
<dbReference type="Proteomes" id="UP001632038">
    <property type="component" value="Unassembled WGS sequence"/>
</dbReference>
<protein>
    <recommendedName>
        <fullName evidence="7">Peptidase A1 domain-containing protein</fullName>
    </recommendedName>
</protein>
<dbReference type="InterPro" id="IPR021109">
    <property type="entry name" value="Peptidase_aspartic_dom_sf"/>
</dbReference>
<dbReference type="Pfam" id="PF14541">
    <property type="entry name" value="TAXi_C"/>
    <property type="match status" value="1"/>
</dbReference>
<name>A0ABD3C9I0_9LAMI</name>
<dbReference type="GO" id="GO:0004190">
    <property type="term" value="F:aspartic-type endopeptidase activity"/>
    <property type="evidence" value="ECO:0007669"/>
    <property type="project" value="UniProtKB-KW"/>
</dbReference>
<keyword evidence="4" id="KW-0378">Hydrolase</keyword>
<keyword evidence="2" id="KW-0645">Protease</keyword>
<dbReference type="PROSITE" id="PS00141">
    <property type="entry name" value="ASP_PROTEASE"/>
    <property type="match status" value="1"/>
</dbReference>
<sequence>MSNYFSFPFPSIALLISLFAFASLLDQAAGQRASVYASEGEFLVNLGFGTRPFVQPLFIDTDSDLMFIDQCKIVSLSYAKLNCSSQLCKTVVGSSCNTAVDFCQYKYQYSKAKVDLSTETITFDGNVKTTNLVFGCPTKGKDADIRGALGLGRGPLSLVSQLKANKFAYCLPSFDNPNKTGVVLFGDRVKTLSKMITARLLRNPISNPSSYYIEFLGISINNVLLNIPKSTFEINRTDGSGGLIVDTGSTMTYLSQSVFNEVAKEVDSQMDLTPATAFEDIGLPLCYNIPYNIEKDFKFPIITLHFNNQTKLELPLESTFREYTDKSTNQNISCLAMAAASPSDRGMSSLGNMQQQNTLVVYDLVKQTVSFRPNTKCDKM</sequence>